<keyword evidence="2" id="KW-1185">Reference proteome</keyword>
<gene>
    <name evidence="1" type="ORF">KDN34_05555</name>
</gene>
<evidence type="ECO:0000313" key="1">
    <source>
        <dbReference type="EMBL" id="QUN06911.1"/>
    </source>
</evidence>
<proteinExistence type="predicted"/>
<dbReference type="EMBL" id="CP073587">
    <property type="protein sequence ID" value="QUN06911.1"/>
    <property type="molecule type" value="Genomic_DNA"/>
</dbReference>
<reference evidence="1 2" key="1">
    <citation type="submission" date="2021-04" db="EMBL/GenBank/DDBJ databases">
        <title>Novel species identification of genus Shewanella.</title>
        <authorList>
            <person name="Liu G."/>
        </authorList>
    </citation>
    <scope>NUCLEOTIDE SEQUENCE [LARGE SCALE GENOMIC DNA]</scope>
    <source>
        <strain evidence="1 2">FJAT-54481</strain>
    </source>
</reference>
<evidence type="ECO:0000313" key="2">
    <source>
        <dbReference type="Proteomes" id="UP000679575"/>
    </source>
</evidence>
<name>A0ABX7YXY7_9GAMM</name>
<protein>
    <submittedName>
        <fullName evidence="1">YkgJ family cysteine cluster protein</fullName>
    </submittedName>
</protein>
<organism evidence="1 2">
    <name type="scientific">Shewanella yunxiaonensis</name>
    <dbReference type="NCBI Taxonomy" id="2829809"/>
    <lineage>
        <taxon>Bacteria</taxon>
        <taxon>Pseudomonadati</taxon>
        <taxon>Pseudomonadota</taxon>
        <taxon>Gammaproteobacteria</taxon>
        <taxon>Alteromonadales</taxon>
        <taxon>Shewanellaceae</taxon>
        <taxon>Shewanella</taxon>
    </lineage>
</organism>
<accession>A0ABX7YXY7</accession>
<dbReference type="Proteomes" id="UP000679575">
    <property type="component" value="Chromosome"/>
</dbReference>
<dbReference type="Pfam" id="PF03692">
    <property type="entry name" value="CxxCxxCC"/>
    <property type="match status" value="1"/>
</dbReference>
<sequence>MSEFPCFKCGRCCQLVSTAQETKVLDRGDGACRHYDDETKLCLIYENRPDICRVDKQFSLNYAKEYDWETFVDINIKACEYIQREGS</sequence>
<dbReference type="InterPro" id="IPR005358">
    <property type="entry name" value="Puta_zinc/iron-chelating_dom"/>
</dbReference>